<dbReference type="EMBL" id="VRLW01000001">
    <property type="protein sequence ID" value="KAA1260890.1"/>
    <property type="molecule type" value="Genomic_DNA"/>
</dbReference>
<sequence>MTPAAVIQLRTDFELVWFLGYDLLCDLFRDLFWDSLWDSLWETEVDTRTLFGGRLRRSRVSTQKNLKK</sequence>
<accession>A0A5B1CMU1</accession>
<protein>
    <submittedName>
        <fullName evidence="1">Uncharacterized protein</fullName>
    </submittedName>
</protein>
<proteinExistence type="predicted"/>
<gene>
    <name evidence="1" type="ORF">LF1_34320</name>
</gene>
<dbReference type="Proteomes" id="UP000322699">
    <property type="component" value="Unassembled WGS sequence"/>
</dbReference>
<reference evidence="1 2" key="1">
    <citation type="submission" date="2019-08" db="EMBL/GenBank/DDBJ databases">
        <title>Deep-cultivation of Planctomycetes and their phenomic and genomic characterization uncovers novel biology.</title>
        <authorList>
            <person name="Wiegand S."/>
            <person name="Jogler M."/>
            <person name="Boedeker C."/>
            <person name="Pinto D."/>
            <person name="Vollmers J."/>
            <person name="Rivas-Marin E."/>
            <person name="Kohn T."/>
            <person name="Peeters S.H."/>
            <person name="Heuer A."/>
            <person name="Rast P."/>
            <person name="Oberbeckmann S."/>
            <person name="Bunk B."/>
            <person name="Jeske O."/>
            <person name="Meyerdierks A."/>
            <person name="Storesund J.E."/>
            <person name="Kallscheuer N."/>
            <person name="Luecker S."/>
            <person name="Lage O.M."/>
            <person name="Pohl T."/>
            <person name="Merkel B.J."/>
            <person name="Hornburger P."/>
            <person name="Mueller R.-W."/>
            <person name="Bruemmer F."/>
            <person name="Labrenz M."/>
            <person name="Spormann A.M."/>
            <person name="Op Den Camp H."/>
            <person name="Overmann J."/>
            <person name="Amann R."/>
            <person name="Jetten M.S.M."/>
            <person name="Mascher T."/>
            <person name="Medema M.H."/>
            <person name="Devos D.P."/>
            <person name="Kaster A.-K."/>
            <person name="Ovreas L."/>
            <person name="Rohde M."/>
            <person name="Galperin M.Y."/>
            <person name="Jogler C."/>
        </authorList>
    </citation>
    <scope>NUCLEOTIDE SEQUENCE [LARGE SCALE GENOMIC DNA]</scope>
    <source>
        <strain evidence="1 2">LF1</strain>
    </source>
</reference>
<dbReference type="AlphaFoldDB" id="A0A5B1CMU1"/>
<dbReference type="RefSeq" id="WP_068264373.1">
    <property type="nucleotide sequence ID" value="NZ_LWSK01000059.1"/>
</dbReference>
<evidence type="ECO:0000313" key="1">
    <source>
        <dbReference type="EMBL" id="KAA1260890.1"/>
    </source>
</evidence>
<name>A0A5B1CMU1_9BACT</name>
<comment type="caution">
    <text evidence="1">The sequence shown here is derived from an EMBL/GenBank/DDBJ whole genome shotgun (WGS) entry which is preliminary data.</text>
</comment>
<keyword evidence="2" id="KW-1185">Reference proteome</keyword>
<evidence type="ECO:0000313" key="2">
    <source>
        <dbReference type="Proteomes" id="UP000322699"/>
    </source>
</evidence>
<organism evidence="1 2">
    <name type="scientific">Rubripirellula obstinata</name>
    <dbReference type="NCBI Taxonomy" id="406547"/>
    <lineage>
        <taxon>Bacteria</taxon>
        <taxon>Pseudomonadati</taxon>
        <taxon>Planctomycetota</taxon>
        <taxon>Planctomycetia</taxon>
        <taxon>Pirellulales</taxon>
        <taxon>Pirellulaceae</taxon>
        <taxon>Rubripirellula</taxon>
    </lineage>
</organism>